<dbReference type="PROSITE" id="PS50983">
    <property type="entry name" value="FE_B12_PBP"/>
    <property type="match status" value="1"/>
</dbReference>
<dbReference type="PANTHER" id="PTHR30535:SF34">
    <property type="entry name" value="MOLYBDATE-BINDING PROTEIN MOLA"/>
    <property type="match status" value="1"/>
</dbReference>
<feature type="domain" description="Fe/B12 periplasmic-binding" evidence="2">
    <location>
        <begin position="45"/>
        <end position="294"/>
    </location>
</feature>
<keyword evidence="1" id="KW-0732">Signal</keyword>
<keyword evidence="4" id="KW-1185">Reference proteome</keyword>
<evidence type="ECO:0000256" key="1">
    <source>
        <dbReference type="ARBA" id="ARBA00022729"/>
    </source>
</evidence>
<dbReference type="PANTHER" id="PTHR30535">
    <property type="entry name" value="VITAMIN B12-BINDING PROTEIN"/>
    <property type="match status" value="1"/>
</dbReference>
<dbReference type="SUPFAM" id="SSF53807">
    <property type="entry name" value="Helical backbone' metal receptor"/>
    <property type="match status" value="1"/>
</dbReference>
<name>A0A1I0A5Z6_9GAMM</name>
<accession>A0A1I0A5Z6</accession>
<dbReference type="RefSeq" id="WP_091848900.1">
    <property type="nucleotide sequence ID" value="NZ_FOHZ01000002.1"/>
</dbReference>
<gene>
    <name evidence="3" type="ORF">SAMN04487962_102219</name>
</gene>
<dbReference type="AlphaFoldDB" id="A0A1I0A5Z6"/>
<dbReference type="OrthoDB" id="6495095at2"/>
<dbReference type="STRING" id="430453.SAMN04487962_102219"/>
<dbReference type="NCBIfam" id="NF038402">
    <property type="entry name" value="TroA_like"/>
    <property type="match status" value="1"/>
</dbReference>
<dbReference type="InterPro" id="IPR050902">
    <property type="entry name" value="ABC_Transporter_SBP"/>
</dbReference>
<dbReference type="Pfam" id="PF01497">
    <property type="entry name" value="Peripla_BP_2"/>
    <property type="match status" value="1"/>
</dbReference>
<protein>
    <submittedName>
        <fullName evidence="3">Iron complex transport system substrate-binding protein</fullName>
    </submittedName>
</protein>
<dbReference type="Gene3D" id="3.40.50.1980">
    <property type="entry name" value="Nitrogenase molybdenum iron protein domain"/>
    <property type="match status" value="2"/>
</dbReference>
<evidence type="ECO:0000313" key="3">
    <source>
        <dbReference type="EMBL" id="SES89397.1"/>
    </source>
</evidence>
<reference evidence="4" key="1">
    <citation type="submission" date="2016-10" db="EMBL/GenBank/DDBJ databases">
        <authorList>
            <person name="Varghese N."/>
            <person name="Submissions S."/>
        </authorList>
    </citation>
    <scope>NUCLEOTIDE SEQUENCE [LARGE SCALE GENOMIC DNA]</scope>
    <source>
        <strain evidence="4">CGMCC 1.6489</strain>
    </source>
</reference>
<organism evidence="3 4">
    <name type="scientific">Marinobacter segnicrescens</name>
    <dbReference type="NCBI Taxonomy" id="430453"/>
    <lineage>
        <taxon>Bacteria</taxon>
        <taxon>Pseudomonadati</taxon>
        <taxon>Pseudomonadota</taxon>
        <taxon>Gammaproteobacteria</taxon>
        <taxon>Pseudomonadales</taxon>
        <taxon>Marinobacteraceae</taxon>
        <taxon>Marinobacter</taxon>
    </lineage>
</organism>
<dbReference type="Proteomes" id="UP000198762">
    <property type="component" value="Unassembled WGS sequence"/>
</dbReference>
<dbReference type="CDD" id="cd01144">
    <property type="entry name" value="BtuF"/>
    <property type="match status" value="1"/>
</dbReference>
<dbReference type="InterPro" id="IPR054828">
    <property type="entry name" value="Vit_B12_bind_prot"/>
</dbReference>
<evidence type="ECO:0000313" key="4">
    <source>
        <dbReference type="Proteomes" id="UP000198762"/>
    </source>
</evidence>
<proteinExistence type="predicted"/>
<dbReference type="GO" id="GO:0071281">
    <property type="term" value="P:cellular response to iron ion"/>
    <property type="evidence" value="ECO:0007669"/>
    <property type="project" value="TreeGrafter"/>
</dbReference>
<dbReference type="EMBL" id="FOHZ01000002">
    <property type="protein sequence ID" value="SES89397.1"/>
    <property type="molecule type" value="Genomic_DNA"/>
</dbReference>
<evidence type="ECO:0000259" key="2">
    <source>
        <dbReference type="PROSITE" id="PS50983"/>
    </source>
</evidence>
<dbReference type="InterPro" id="IPR002491">
    <property type="entry name" value="ABC_transptr_periplasmic_BD"/>
</dbReference>
<sequence length="297" mass="32485">MLSWRLSSIVGFLLLLMLAAGSKAGGLCAVDALGREVCLSERAVRIVSLSPGATELVYSAGAGNQLVGAGAWSDYPPEARELPRVGDSNRVDLEAILTLEPDLVIGWTDGNSRVQLDRLAELGIPVFWLAPRTFEDIAATVKALSLLTGHQPLAEQRAGEFLAGIRAIESQYETARPVRVFYQVWDQPLMTINGDELISRAIQLCGGTNVFGDLPRLVPRISVETLLMVDPEVIVTAGRGDTEQGWLQRWRDYPSLTAVASDNLFQVSPDLLQRATFRMLDGTRELCDLLEQARARL</sequence>